<dbReference type="EC" id="3.1.3.3" evidence="6"/>
<evidence type="ECO:0000313" key="6">
    <source>
        <dbReference type="EMBL" id="ATL31132.1"/>
    </source>
</evidence>
<dbReference type="SUPFAM" id="SSF56784">
    <property type="entry name" value="HAD-like"/>
    <property type="match status" value="1"/>
</dbReference>
<keyword evidence="4" id="KW-0460">Magnesium</keyword>
<dbReference type="NCBIfam" id="TIGR01488">
    <property type="entry name" value="HAD-SF-IB"/>
    <property type="match status" value="1"/>
</dbReference>
<dbReference type="EMBL" id="CP022685">
    <property type="protein sequence ID" value="ATL31132.1"/>
    <property type="molecule type" value="Genomic_DNA"/>
</dbReference>
<dbReference type="InterPro" id="IPR036412">
    <property type="entry name" value="HAD-like_sf"/>
</dbReference>
<sequence>MNRTRLAFFDVDGTLTTATTLFRFLRHYLAAEGHEPHEYDRRRQRLKAMTEIGVPRERTNLAYFENFAGAGAARVSALARDWFAAELRQGGLFNACALDALRGHRDAGDRIVLVSGSFAACLAPLAEHIGADEVWSTSPEIAHGRYTGGLNRPPMIGRAKADAVRLAAAAHRAAPEDCVAYGDHASDLPMLEATGSAAVVGGDPALRALARRRCWRLLPGAPAPEPLPRPDAGPSPNNPECASGVSLYVSQERARTTAA</sequence>
<dbReference type="RefSeq" id="WP_098245317.1">
    <property type="nucleotide sequence ID" value="NZ_CP022685.1"/>
</dbReference>
<feature type="region of interest" description="Disordered" evidence="5">
    <location>
        <begin position="221"/>
        <end position="259"/>
    </location>
</feature>
<dbReference type="InterPro" id="IPR023214">
    <property type="entry name" value="HAD_sf"/>
</dbReference>
<dbReference type="InterPro" id="IPR050582">
    <property type="entry name" value="HAD-like_SerB"/>
</dbReference>
<proteinExistence type="inferred from homology"/>
<keyword evidence="2" id="KW-0479">Metal-binding</keyword>
<evidence type="ECO:0000256" key="2">
    <source>
        <dbReference type="ARBA" id="ARBA00022723"/>
    </source>
</evidence>
<evidence type="ECO:0000256" key="4">
    <source>
        <dbReference type="ARBA" id="ARBA00022842"/>
    </source>
</evidence>
<dbReference type="Gene3D" id="1.20.1440.100">
    <property type="entry name" value="SG protein - dephosphorylation function"/>
    <property type="match status" value="1"/>
</dbReference>
<dbReference type="Pfam" id="PF12710">
    <property type="entry name" value="HAD"/>
    <property type="match status" value="1"/>
</dbReference>
<dbReference type="AlphaFoldDB" id="A0A291QHQ2"/>
<comment type="similarity">
    <text evidence="1">Belongs to the HAD-like hydrolase superfamily. SerB family.</text>
</comment>
<keyword evidence="3 6" id="KW-0378">Hydrolase</keyword>
<organism evidence="6 7">
    <name type="scientific">Streptomyces formicae</name>
    <dbReference type="NCBI Taxonomy" id="1616117"/>
    <lineage>
        <taxon>Bacteria</taxon>
        <taxon>Bacillati</taxon>
        <taxon>Actinomycetota</taxon>
        <taxon>Actinomycetes</taxon>
        <taxon>Kitasatosporales</taxon>
        <taxon>Streptomycetaceae</taxon>
        <taxon>Streptomyces</taxon>
    </lineage>
</organism>
<keyword evidence="7" id="KW-1185">Reference proteome</keyword>
<evidence type="ECO:0000256" key="1">
    <source>
        <dbReference type="ARBA" id="ARBA00009184"/>
    </source>
</evidence>
<dbReference type="KEGG" id="sfk:KY5_6114"/>
<dbReference type="GO" id="GO:0046872">
    <property type="term" value="F:metal ion binding"/>
    <property type="evidence" value="ECO:0007669"/>
    <property type="project" value="UniProtKB-KW"/>
</dbReference>
<evidence type="ECO:0000313" key="7">
    <source>
        <dbReference type="Proteomes" id="UP000221011"/>
    </source>
</evidence>
<protein>
    <submittedName>
        <fullName evidence="6">Phosphoserine phosphatase</fullName>
        <ecNumber evidence="6">3.1.3.3</ecNumber>
    </submittedName>
</protein>
<dbReference type="PANTHER" id="PTHR43344:SF13">
    <property type="entry name" value="PHOSPHATASE RV3661-RELATED"/>
    <property type="match status" value="1"/>
</dbReference>
<dbReference type="NCBIfam" id="TIGR01490">
    <property type="entry name" value="HAD-SF-IB-hyp1"/>
    <property type="match status" value="1"/>
</dbReference>
<dbReference type="Gene3D" id="3.40.50.1000">
    <property type="entry name" value="HAD superfamily/HAD-like"/>
    <property type="match status" value="1"/>
</dbReference>
<evidence type="ECO:0000256" key="3">
    <source>
        <dbReference type="ARBA" id="ARBA00022801"/>
    </source>
</evidence>
<feature type="compositionally biased region" description="Pro residues" evidence="5">
    <location>
        <begin position="221"/>
        <end position="237"/>
    </location>
</feature>
<name>A0A291QHQ2_9ACTN</name>
<dbReference type="PANTHER" id="PTHR43344">
    <property type="entry name" value="PHOSPHOSERINE PHOSPHATASE"/>
    <property type="match status" value="1"/>
</dbReference>
<dbReference type="InterPro" id="IPR006385">
    <property type="entry name" value="HAD_hydro_SerB1"/>
</dbReference>
<reference evidence="6 7" key="1">
    <citation type="submission" date="2017-08" db="EMBL/GenBank/DDBJ databases">
        <title>Complete Genome Sequence of Streptomyces formicae KY5, the formicamycin producer.</title>
        <authorList>
            <person name="Holmes N.A."/>
            <person name="Devine R."/>
            <person name="Qin Z."/>
            <person name="Seipke R.F."/>
            <person name="Wilkinson B."/>
            <person name="Hutchings M.I."/>
        </authorList>
    </citation>
    <scope>NUCLEOTIDE SEQUENCE [LARGE SCALE GENOMIC DNA]</scope>
    <source>
        <strain evidence="6 7">KY5</strain>
    </source>
</reference>
<evidence type="ECO:0000256" key="5">
    <source>
        <dbReference type="SAM" id="MobiDB-lite"/>
    </source>
</evidence>
<dbReference type="Proteomes" id="UP000221011">
    <property type="component" value="Chromosome"/>
</dbReference>
<accession>A0A291QHQ2</accession>
<dbReference type="GO" id="GO:0016787">
    <property type="term" value="F:hydrolase activity"/>
    <property type="evidence" value="ECO:0007669"/>
    <property type="project" value="UniProtKB-KW"/>
</dbReference>
<gene>
    <name evidence="6" type="ORF">KY5_6114</name>
</gene>